<dbReference type="Pfam" id="PF00685">
    <property type="entry name" value="Sulfotransfer_1"/>
    <property type="match status" value="1"/>
</dbReference>
<organism evidence="5 6">
    <name type="scientific">Eragrostis curvula</name>
    <name type="common">weeping love grass</name>
    <dbReference type="NCBI Taxonomy" id="38414"/>
    <lineage>
        <taxon>Eukaryota</taxon>
        <taxon>Viridiplantae</taxon>
        <taxon>Streptophyta</taxon>
        <taxon>Embryophyta</taxon>
        <taxon>Tracheophyta</taxon>
        <taxon>Spermatophyta</taxon>
        <taxon>Magnoliopsida</taxon>
        <taxon>Liliopsida</taxon>
        <taxon>Poales</taxon>
        <taxon>Poaceae</taxon>
        <taxon>PACMAD clade</taxon>
        <taxon>Chloridoideae</taxon>
        <taxon>Eragrostideae</taxon>
        <taxon>Eragrostidinae</taxon>
        <taxon>Eragrostis</taxon>
    </lineage>
</organism>
<accession>A0A5J9WTH9</accession>
<feature type="non-terminal residue" evidence="5">
    <location>
        <position position="1"/>
    </location>
</feature>
<sequence length="316" mass="35164">MANTSTAVVVGPAPFKDICGVMPKLDVSTLAADDKPWLRHYQGTWVLAPWSFVPRRGDVVLASPPKCGTTWLKALAFATMARDAYPPTHPEHPLLRLNPHECVPFMEMLFAAGQGSKMDALPSPRLMATHMQHKILPASVSHNPDCKTVYICREPKDMLVSLWHYASRSGSSDVSFLDMFEPACEGRSASGPIWDNVLGYWNASKANPEKVLFLRYEELLRDPVENVRKLAQFVGQPFSASEEEAGVVTDIVRLCSFDKMKHREVNREDSSSSFVNSSYFRKGAVGDWSNHMTPDMARRFDAIVQEKLSGSGLSFA</sequence>
<dbReference type="AlphaFoldDB" id="A0A5J9WTH9"/>
<evidence type="ECO:0000259" key="4">
    <source>
        <dbReference type="Pfam" id="PF00685"/>
    </source>
</evidence>
<dbReference type="EC" id="2.8.2.-" evidence="3"/>
<dbReference type="EMBL" id="RWGY01000002">
    <property type="protein sequence ID" value="TVU51391.1"/>
    <property type="molecule type" value="Genomic_DNA"/>
</dbReference>
<comment type="caution">
    <text evidence="5">The sequence shown here is derived from an EMBL/GenBank/DDBJ whole genome shotgun (WGS) entry which is preliminary data.</text>
</comment>
<dbReference type="SUPFAM" id="SSF52540">
    <property type="entry name" value="P-loop containing nucleoside triphosphate hydrolases"/>
    <property type="match status" value="1"/>
</dbReference>
<evidence type="ECO:0000256" key="3">
    <source>
        <dbReference type="RuleBase" id="RU361155"/>
    </source>
</evidence>
<dbReference type="InterPro" id="IPR027417">
    <property type="entry name" value="P-loop_NTPase"/>
</dbReference>
<comment type="similarity">
    <text evidence="1 3">Belongs to the sulfotransferase 1 family.</text>
</comment>
<protein>
    <recommendedName>
        <fullName evidence="3">Sulfotransferase</fullName>
        <ecNumber evidence="3">2.8.2.-</ecNumber>
    </recommendedName>
</protein>
<dbReference type="OrthoDB" id="205623at2759"/>
<dbReference type="GO" id="GO:0008146">
    <property type="term" value="F:sulfotransferase activity"/>
    <property type="evidence" value="ECO:0007669"/>
    <property type="project" value="InterPro"/>
</dbReference>
<dbReference type="Proteomes" id="UP000324897">
    <property type="component" value="Chromosome 6"/>
</dbReference>
<dbReference type="Gramene" id="TVU51391">
    <property type="protein sequence ID" value="TVU51391"/>
    <property type="gene ID" value="EJB05_02820"/>
</dbReference>
<keyword evidence="2 3" id="KW-0808">Transferase</keyword>
<feature type="domain" description="Sulfotransferase" evidence="4">
    <location>
        <begin position="57"/>
        <end position="312"/>
    </location>
</feature>
<proteinExistence type="inferred from homology"/>
<evidence type="ECO:0000256" key="2">
    <source>
        <dbReference type="ARBA" id="ARBA00022679"/>
    </source>
</evidence>
<dbReference type="Gene3D" id="3.40.50.300">
    <property type="entry name" value="P-loop containing nucleotide triphosphate hydrolases"/>
    <property type="match status" value="1"/>
</dbReference>
<evidence type="ECO:0000256" key="1">
    <source>
        <dbReference type="ARBA" id="ARBA00005771"/>
    </source>
</evidence>
<dbReference type="InterPro" id="IPR000863">
    <property type="entry name" value="Sulfotransferase_dom"/>
</dbReference>
<keyword evidence="6" id="KW-1185">Reference proteome</keyword>
<reference evidence="5 6" key="1">
    <citation type="journal article" date="2019" name="Sci. Rep.">
        <title>A high-quality genome of Eragrostis curvula grass provides insights into Poaceae evolution and supports new strategies to enhance forage quality.</title>
        <authorList>
            <person name="Carballo J."/>
            <person name="Santos B.A.C.M."/>
            <person name="Zappacosta D."/>
            <person name="Garbus I."/>
            <person name="Selva J.P."/>
            <person name="Gallo C.A."/>
            <person name="Diaz A."/>
            <person name="Albertini E."/>
            <person name="Caccamo M."/>
            <person name="Echenique V."/>
        </authorList>
    </citation>
    <scope>NUCLEOTIDE SEQUENCE [LARGE SCALE GENOMIC DNA]</scope>
    <source>
        <strain evidence="6">cv. Victoria</strain>
        <tissue evidence="5">Leaf</tissue>
    </source>
</reference>
<evidence type="ECO:0000313" key="5">
    <source>
        <dbReference type="EMBL" id="TVU51391.1"/>
    </source>
</evidence>
<dbReference type="PANTHER" id="PTHR11783">
    <property type="entry name" value="SULFOTRANSFERASE SULT"/>
    <property type="match status" value="1"/>
</dbReference>
<gene>
    <name evidence="5" type="ORF">EJB05_02820</name>
</gene>
<evidence type="ECO:0000313" key="6">
    <source>
        <dbReference type="Proteomes" id="UP000324897"/>
    </source>
</evidence>
<name>A0A5J9WTH9_9POAL</name>